<reference evidence="3" key="1">
    <citation type="journal article" date="2019" name="Int. J. Syst. Evol. Microbiol.">
        <title>The Global Catalogue of Microorganisms (GCM) 10K type strain sequencing project: providing services to taxonomists for standard genome sequencing and annotation.</title>
        <authorList>
            <consortium name="The Broad Institute Genomics Platform"/>
            <consortium name="The Broad Institute Genome Sequencing Center for Infectious Disease"/>
            <person name="Wu L."/>
            <person name="Ma J."/>
        </authorList>
    </citation>
    <scope>NUCLEOTIDE SEQUENCE [LARGE SCALE GENOMIC DNA]</scope>
    <source>
        <strain evidence="3">LMG 24813</strain>
    </source>
</reference>
<dbReference type="Pfam" id="PF13377">
    <property type="entry name" value="Peripla_BP_3"/>
    <property type="match status" value="1"/>
</dbReference>
<name>A0ABV8P0G9_9BURK</name>
<dbReference type="RefSeq" id="WP_217965552.1">
    <property type="nucleotide sequence ID" value="NZ_JAHTBN010000007.1"/>
</dbReference>
<proteinExistence type="predicted"/>
<gene>
    <name evidence="2" type="ORF">ACFOY1_11810</name>
</gene>
<dbReference type="Pfam" id="PF00356">
    <property type="entry name" value="LacI"/>
    <property type="match status" value="1"/>
</dbReference>
<dbReference type="PANTHER" id="PTHR30146">
    <property type="entry name" value="LACI-RELATED TRANSCRIPTIONAL REPRESSOR"/>
    <property type="match status" value="1"/>
</dbReference>
<sequence>MNKSLNLRTRTAGGRPSGRVTMATVGRLAGVSQVTVSRALSDPSKVSPATMQRIQDAIDITGFVPNAVAGALASRRSKLISALVPSLTSSVYASMMQSFSDLMRDNGYELLLSECGFQAETEEKLIAAHLSRRPDAFYLTGIHHTARARQMLIGADIPVVEVWDLTDAPIDICVGFHHREVGWAMADFALEAGYKYAGTVSAGDERALRRRDSFVDRYSARGGTCVGNVSFSDSASVAHGRAGLARLIDEHGFTSGLIACSSDLMAQGILIEAQKRKLSVPDQIAVLGFGDQDFAAYLEPALTTIRVDRPALGTSAAQAILKRLHGGSREQSRVDIGFQLIRRESA</sequence>
<keyword evidence="3" id="KW-1185">Reference proteome</keyword>
<evidence type="ECO:0000313" key="3">
    <source>
        <dbReference type="Proteomes" id="UP001595848"/>
    </source>
</evidence>
<protein>
    <submittedName>
        <fullName evidence="2">LacI family DNA-binding transcriptional regulator</fullName>
    </submittedName>
</protein>
<evidence type="ECO:0000259" key="1">
    <source>
        <dbReference type="PROSITE" id="PS50932"/>
    </source>
</evidence>
<dbReference type="Proteomes" id="UP001595848">
    <property type="component" value="Unassembled WGS sequence"/>
</dbReference>
<dbReference type="PANTHER" id="PTHR30146:SF33">
    <property type="entry name" value="TRANSCRIPTIONAL REGULATOR"/>
    <property type="match status" value="1"/>
</dbReference>
<dbReference type="GO" id="GO:0003677">
    <property type="term" value="F:DNA binding"/>
    <property type="evidence" value="ECO:0007669"/>
    <property type="project" value="UniProtKB-KW"/>
</dbReference>
<feature type="domain" description="HTH lacI-type" evidence="1">
    <location>
        <begin position="20"/>
        <end position="74"/>
    </location>
</feature>
<dbReference type="EMBL" id="JBHSBV010000004">
    <property type="protein sequence ID" value="MFC4201640.1"/>
    <property type="molecule type" value="Genomic_DNA"/>
</dbReference>
<dbReference type="PROSITE" id="PS50932">
    <property type="entry name" value="HTH_LACI_2"/>
    <property type="match status" value="1"/>
</dbReference>
<organism evidence="2 3">
    <name type="scientific">Candidimonas humi</name>
    <dbReference type="NCBI Taxonomy" id="683355"/>
    <lineage>
        <taxon>Bacteria</taxon>
        <taxon>Pseudomonadati</taxon>
        <taxon>Pseudomonadota</taxon>
        <taxon>Betaproteobacteria</taxon>
        <taxon>Burkholderiales</taxon>
        <taxon>Alcaligenaceae</taxon>
        <taxon>Candidimonas</taxon>
    </lineage>
</organism>
<dbReference type="CDD" id="cd01392">
    <property type="entry name" value="HTH_LacI"/>
    <property type="match status" value="1"/>
</dbReference>
<dbReference type="SMART" id="SM00354">
    <property type="entry name" value="HTH_LACI"/>
    <property type="match status" value="1"/>
</dbReference>
<dbReference type="CDD" id="cd01575">
    <property type="entry name" value="PBP1_GntR"/>
    <property type="match status" value="1"/>
</dbReference>
<accession>A0ABV8P0G9</accession>
<keyword evidence="2" id="KW-0238">DNA-binding</keyword>
<dbReference type="InterPro" id="IPR046335">
    <property type="entry name" value="LacI/GalR-like_sensor"/>
</dbReference>
<dbReference type="InterPro" id="IPR000843">
    <property type="entry name" value="HTH_LacI"/>
</dbReference>
<evidence type="ECO:0000313" key="2">
    <source>
        <dbReference type="EMBL" id="MFC4201640.1"/>
    </source>
</evidence>
<comment type="caution">
    <text evidence="2">The sequence shown here is derived from an EMBL/GenBank/DDBJ whole genome shotgun (WGS) entry which is preliminary data.</text>
</comment>